<dbReference type="Pfam" id="PF00067">
    <property type="entry name" value="p450"/>
    <property type="match status" value="1"/>
</dbReference>
<evidence type="ECO:0000256" key="4">
    <source>
        <dbReference type="ARBA" id="ARBA00023002"/>
    </source>
</evidence>
<proteinExistence type="inferred from homology"/>
<evidence type="ECO:0000256" key="6">
    <source>
        <dbReference type="SAM" id="Phobius"/>
    </source>
</evidence>
<dbReference type="SUPFAM" id="SSF48264">
    <property type="entry name" value="Cytochrome P450"/>
    <property type="match status" value="1"/>
</dbReference>
<dbReference type="GO" id="GO:0005506">
    <property type="term" value="F:iron ion binding"/>
    <property type="evidence" value="ECO:0007669"/>
    <property type="project" value="InterPro"/>
</dbReference>
<keyword evidence="3" id="KW-0479">Metal-binding</keyword>
<keyword evidence="4" id="KW-0560">Oxidoreductase</keyword>
<comment type="cofactor">
    <cofactor evidence="1">
        <name>heme</name>
        <dbReference type="ChEBI" id="CHEBI:30413"/>
    </cofactor>
</comment>
<reference evidence="7" key="1">
    <citation type="journal article" date="2022" name="New Phytol.">
        <title>Evolutionary transition to the ectomycorrhizal habit in the genomes of a hyperdiverse lineage of mushroom-forming fungi.</title>
        <authorList>
            <person name="Looney B."/>
            <person name="Miyauchi S."/>
            <person name="Morin E."/>
            <person name="Drula E."/>
            <person name="Courty P.E."/>
            <person name="Kohler A."/>
            <person name="Kuo A."/>
            <person name="LaButti K."/>
            <person name="Pangilinan J."/>
            <person name="Lipzen A."/>
            <person name="Riley R."/>
            <person name="Andreopoulos W."/>
            <person name="He G."/>
            <person name="Johnson J."/>
            <person name="Nolan M."/>
            <person name="Tritt A."/>
            <person name="Barry K.W."/>
            <person name="Grigoriev I.V."/>
            <person name="Nagy L.G."/>
            <person name="Hibbett D."/>
            <person name="Henrissat B."/>
            <person name="Matheny P.B."/>
            <person name="Labbe J."/>
            <person name="Martin F.M."/>
        </authorList>
    </citation>
    <scope>NUCLEOTIDE SEQUENCE</scope>
    <source>
        <strain evidence="7">BPL690</strain>
    </source>
</reference>
<dbReference type="GO" id="GO:0004497">
    <property type="term" value="F:monooxygenase activity"/>
    <property type="evidence" value="ECO:0007669"/>
    <property type="project" value="InterPro"/>
</dbReference>
<keyword evidence="6" id="KW-0812">Transmembrane</keyword>
<keyword evidence="8" id="KW-1185">Reference proteome</keyword>
<comment type="caution">
    <text evidence="7">The sequence shown here is derived from an EMBL/GenBank/DDBJ whole genome shotgun (WGS) entry which is preliminary data.</text>
</comment>
<sequence>MSDDSTHGMTSLAGILTFVILFVTWYRKRDPLLDAIPTIGFSDPILSYLSVARFYLDGFRMINEGYEKAKPGLFKIAVFRRWIDVKRAPDDVLCLRAAATELFQADYTLPMLNMKDQYHNDVIRSKLTRNIADTFNVVRDELIGSLADYIPNLVKWTKVSILPTIQRVVCRTTSRVFVGAPLCHNHDYHELALGFARSVIKSAIIVGLFPKPLKPIAARFLSNIPDKTRQMMAFIRPLNDMLTWLISEAKGEEKSLEGLARRLLIINFAAIHSTSATFTRVLYNILSNPENIEPLRQEVEAVMYKIDSFLRETLRRDGLVGMQRVALRPFTFSNGMTIPAGTMVAFPLGAVHTDGAAYSNPEEFDGFRFSKLCEKEGDVLATKYKAVSPSLKAYFLAWGATHGDPGRFFAANEVKVLLAHILVTYDIKFEDGKGVPGSLAIGSLRILRDTNILFRRRRK</sequence>
<dbReference type="GO" id="GO:0016705">
    <property type="term" value="F:oxidoreductase activity, acting on paired donors, with incorporation or reduction of molecular oxygen"/>
    <property type="evidence" value="ECO:0007669"/>
    <property type="project" value="InterPro"/>
</dbReference>
<dbReference type="CDD" id="cd11041">
    <property type="entry name" value="CYP503A1-like"/>
    <property type="match status" value="1"/>
</dbReference>
<gene>
    <name evidence="7" type="ORF">B0F90DRAFT_1887846</name>
</gene>
<evidence type="ECO:0000256" key="2">
    <source>
        <dbReference type="ARBA" id="ARBA00010617"/>
    </source>
</evidence>
<protein>
    <submittedName>
        <fullName evidence="7">Cytochrome P450</fullName>
    </submittedName>
</protein>
<evidence type="ECO:0000256" key="5">
    <source>
        <dbReference type="ARBA" id="ARBA00023004"/>
    </source>
</evidence>
<evidence type="ECO:0000256" key="3">
    <source>
        <dbReference type="ARBA" id="ARBA00022723"/>
    </source>
</evidence>
<keyword evidence="5" id="KW-0408">Iron</keyword>
<evidence type="ECO:0000313" key="7">
    <source>
        <dbReference type="EMBL" id="KAI0294857.1"/>
    </source>
</evidence>
<dbReference type="Gene3D" id="1.10.630.10">
    <property type="entry name" value="Cytochrome P450"/>
    <property type="match status" value="1"/>
</dbReference>
<dbReference type="PANTHER" id="PTHR46206">
    <property type="entry name" value="CYTOCHROME P450"/>
    <property type="match status" value="1"/>
</dbReference>
<accession>A0AAD4QJI0</accession>
<dbReference type="AlphaFoldDB" id="A0AAD4QJI0"/>
<dbReference type="EMBL" id="WTXG01000068">
    <property type="protein sequence ID" value="KAI0294857.1"/>
    <property type="molecule type" value="Genomic_DNA"/>
</dbReference>
<dbReference type="InterPro" id="IPR036396">
    <property type="entry name" value="Cyt_P450_sf"/>
</dbReference>
<feature type="transmembrane region" description="Helical" evidence="6">
    <location>
        <begin position="6"/>
        <end position="26"/>
    </location>
</feature>
<name>A0AAD4QJI0_9AGAM</name>
<dbReference type="InterPro" id="IPR001128">
    <property type="entry name" value="Cyt_P450"/>
</dbReference>
<dbReference type="GO" id="GO:0020037">
    <property type="term" value="F:heme binding"/>
    <property type="evidence" value="ECO:0007669"/>
    <property type="project" value="InterPro"/>
</dbReference>
<comment type="similarity">
    <text evidence="2">Belongs to the cytochrome P450 family.</text>
</comment>
<keyword evidence="6" id="KW-0472">Membrane</keyword>
<evidence type="ECO:0000256" key="1">
    <source>
        <dbReference type="ARBA" id="ARBA00001971"/>
    </source>
</evidence>
<dbReference type="Proteomes" id="UP001203297">
    <property type="component" value="Unassembled WGS sequence"/>
</dbReference>
<organism evidence="7 8">
    <name type="scientific">Multifurca ochricompacta</name>
    <dbReference type="NCBI Taxonomy" id="376703"/>
    <lineage>
        <taxon>Eukaryota</taxon>
        <taxon>Fungi</taxon>
        <taxon>Dikarya</taxon>
        <taxon>Basidiomycota</taxon>
        <taxon>Agaricomycotina</taxon>
        <taxon>Agaricomycetes</taxon>
        <taxon>Russulales</taxon>
        <taxon>Russulaceae</taxon>
        <taxon>Multifurca</taxon>
    </lineage>
</organism>
<keyword evidence="6" id="KW-1133">Transmembrane helix</keyword>
<evidence type="ECO:0000313" key="8">
    <source>
        <dbReference type="Proteomes" id="UP001203297"/>
    </source>
</evidence>